<evidence type="ECO:0000313" key="1">
    <source>
        <dbReference type="EMBL" id="THC89547.1"/>
    </source>
</evidence>
<comment type="caution">
    <text evidence="1">The sequence shown here is derived from an EMBL/GenBank/DDBJ whole genome shotgun (WGS) entry which is preliminary data.</text>
</comment>
<dbReference type="Proteomes" id="UP000308092">
    <property type="component" value="Unassembled WGS sequence"/>
</dbReference>
<dbReference type="VEuPathDB" id="FungiDB:EYZ11_011002"/>
<keyword evidence="2" id="KW-1185">Reference proteome</keyword>
<accession>A0A4S3J633</accession>
<name>A0A4S3J633_9EURO</name>
<sequence length="82" mass="8960">MAREIIVDDLCSWVSVAGFHGKYIQHGGVGYMRDSWKESALSLSAVGSLVGFSIIITDLDARPMPDGLRDRLVLAWRPVSLG</sequence>
<evidence type="ECO:0000313" key="2">
    <source>
        <dbReference type="Proteomes" id="UP000308092"/>
    </source>
</evidence>
<reference evidence="1 2" key="1">
    <citation type="submission" date="2019-03" db="EMBL/GenBank/DDBJ databases">
        <title>The genome sequence of a newly discovered highly antifungal drug resistant Aspergillus species, Aspergillus tanneri NIH 1004.</title>
        <authorList>
            <person name="Mounaud S."/>
            <person name="Singh I."/>
            <person name="Joardar V."/>
            <person name="Pakala S."/>
            <person name="Pakala S."/>
            <person name="Venepally P."/>
            <person name="Hoover J."/>
            <person name="Nierman W."/>
            <person name="Chung J."/>
            <person name="Losada L."/>
        </authorList>
    </citation>
    <scope>NUCLEOTIDE SEQUENCE [LARGE SCALE GENOMIC DNA]</scope>
    <source>
        <strain evidence="1 2">NIH1004</strain>
    </source>
</reference>
<gene>
    <name evidence="1" type="ORF">EYZ11_011002</name>
</gene>
<dbReference type="EMBL" id="SOSA01000638">
    <property type="protein sequence ID" value="THC89547.1"/>
    <property type="molecule type" value="Genomic_DNA"/>
</dbReference>
<dbReference type="AlphaFoldDB" id="A0A4S3J633"/>
<protein>
    <submittedName>
        <fullName evidence="1">Uncharacterized protein</fullName>
    </submittedName>
</protein>
<proteinExistence type="predicted"/>
<organism evidence="1 2">
    <name type="scientific">Aspergillus tanneri</name>
    <dbReference type="NCBI Taxonomy" id="1220188"/>
    <lineage>
        <taxon>Eukaryota</taxon>
        <taxon>Fungi</taxon>
        <taxon>Dikarya</taxon>
        <taxon>Ascomycota</taxon>
        <taxon>Pezizomycotina</taxon>
        <taxon>Eurotiomycetes</taxon>
        <taxon>Eurotiomycetidae</taxon>
        <taxon>Eurotiales</taxon>
        <taxon>Aspergillaceae</taxon>
        <taxon>Aspergillus</taxon>
        <taxon>Aspergillus subgen. Circumdati</taxon>
    </lineage>
</organism>